<gene>
    <name evidence="5" type="ORF">NONO_c22740</name>
</gene>
<dbReference type="EMBL" id="CP006850">
    <property type="protein sequence ID" value="AHH17070.1"/>
    <property type="molecule type" value="Genomic_DNA"/>
</dbReference>
<dbReference type="PANTHER" id="PTHR33164:SF64">
    <property type="entry name" value="TRANSCRIPTIONAL REGULATOR SLYA"/>
    <property type="match status" value="1"/>
</dbReference>
<dbReference type="InterPro" id="IPR000835">
    <property type="entry name" value="HTH_MarR-typ"/>
</dbReference>
<evidence type="ECO:0000256" key="2">
    <source>
        <dbReference type="ARBA" id="ARBA00023125"/>
    </source>
</evidence>
<evidence type="ECO:0000256" key="1">
    <source>
        <dbReference type="ARBA" id="ARBA00023015"/>
    </source>
</evidence>
<sequence>MDDSSAEGALEEFARLLRRASQEFDDAIMTRLGEPTVARWHVLSALSGGTGRSMSDLAELTPLTGASLTRLIDAMVADNLVLRKVDSLDRRRVLVSRTRRGTLAYQKMQRGLHGSDLDRIVRERPRLTAELTALLESLRTGRADAVLGTARHAD</sequence>
<dbReference type="KEGG" id="nno:NONO_c22740"/>
<dbReference type="InterPro" id="IPR036388">
    <property type="entry name" value="WH-like_DNA-bd_sf"/>
</dbReference>
<dbReference type="GO" id="GO:0003700">
    <property type="term" value="F:DNA-binding transcription factor activity"/>
    <property type="evidence" value="ECO:0007669"/>
    <property type="project" value="InterPro"/>
</dbReference>
<evidence type="ECO:0000256" key="3">
    <source>
        <dbReference type="ARBA" id="ARBA00023163"/>
    </source>
</evidence>
<feature type="domain" description="HTH marR-type" evidence="4">
    <location>
        <begin position="10"/>
        <end position="140"/>
    </location>
</feature>
<dbReference type="Proteomes" id="UP000019150">
    <property type="component" value="Chromosome"/>
</dbReference>
<reference evidence="5 6" key="1">
    <citation type="journal article" date="2014" name="Appl. Environ. Microbiol.">
        <title>Insights into the Microbial Degradation of Rubber and Gutta-Percha by Analysis of the Complete Genome of Nocardia nova SH22a.</title>
        <authorList>
            <person name="Luo Q."/>
            <person name="Hiessl S."/>
            <person name="Poehlein A."/>
            <person name="Daniel R."/>
            <person name="Steinbuchel A."/>
        </authorList>
    </citation>
    <scope>NUCLEOTIDE SEQUENCE [LARGE SCALE GENOMIC DNA]</scope>
    <source>
        <strain evidence="5">SH22a</strain>
    </source>
</reference>
<evidence type="ECO:0000313" key="5">
    <source>
        <dbReference type="EMBL" id="AHH17070.1"/>
    </source>
</evidence>
<dbReference type="InterPro" id="IPR036390">
    <property type="entry name" value="WH_DNA-bd_sf"/>
</dbReference>
<evidence type="ECO:0000313" key="6">
    <source>
        <dbReference type="Proteomes" id="UP000019150"/>
    </source>
</evidence>
<dbReference type="SMART" id="SM00347">
    <property type="entry name" value="HTH_MARR"/>
    <property type="match status" value="1"/>
</dbReference>
<accession>W5TCK0</accession>
<dbReference type="Pfam" id="PF12802">
    <property type="entry name" value="MarR_2"/>
    <property type="match status" value="1"/>
</dbReference>
<dbReference type="InterPro" id="IPR039422">
    <property type="entry name" value="MarR/SlyA-like"/>
</dbReference>
<dbReference type="GO" id="GO:0003677">
    <property type="term" value="F:DNA binding"/>
    <property type="evidence" value="ECO:0007669"/>
    <property type="project" value="UniProtKB-KW"/>
</dbReference>
<keyword evidence="3" id="KW-0804">Transcription</keyword>
<dbReference type="PROSITE" id="PS50995">
    <property type="entry name" value="HTH_MARR_2"/>
    <property type="match status" value="1"/>
</dbReference>
<keyword evidence="2" id="KW-0238">DNA-binding</keyword>
<keyword evidence="1" id="KW-0805">Transcription regulation</keyword>
<organism evidence="5 6">
    <name type="scientific">Nocardia nova SH22a</name>
    <dbReference type="NCBI Taxonomy" id="1415166"/>
    <lineage>
        <taxon>Bacteria</taxon>
        <taxon>Bacillati</taxon>
        <taxon>Actinomycetota</taxon>
        <taxon>Actinomycetes</taxon>
        <taxon>Mycobacteriales</taxon>
        <taxon>Nocardiaceae</taxon>
        <taxon>Nocardia</taxon>
    </lineage>
</organism>
<dbReference type="AlphaFoldDB" id="W5TCK0"/>
<proteinExistence type="predicted"/>
<dbReference type="PATRIC" id="fig|1415166.3.peg.2320"/>
<keyword evidence="6" id="KW-1185">Reference proteome</keyword>
<dbReference type="SUPFAM" id="SSF46785">
    <property type="entry name" value="Winged helix' DNA-binding domain"/>
    <property type="match status" value="1"/>
</dbReference>
<evidence type="ECO:0000259" key="4">
    <source>
        <dbReference type="PROSITE" id="PS50995"/>
    </source>
</evidence>
<dbReference type="OrthoDB" id="4629660at2"/>
<dbReference type="Gene3D" id="1.10.10.10">
    <property type="entry name" value="Winged helix-like DNA-binding domain superfamily/Winged helix DNA-binding domain"/>
    <property type="match status" value="1"/>
</dbReference>
<protein>
    <submittedName>
        <fullName evidence="5">Transcriptional regulator</fullName>
    </submittedName>
</protein>
<dbReference type="HOGENOM" id="CLU_083287_8_4_11"/>
<dbReference type="PANTHER" id="PTHR33164">
    <property type="entry name" value="TRANSCRIPTIONAL REGULATOR, MARR FAMILY"/>
    <property type="match status" value="1"/>
</dbReference>
<name>W5TCK0_9NOCA</name>
<dbReference type="eggNOG" id="COG1846">
    <property type="taxonomic scope" value="Bacteria"/>
</dbReference>
<dbReference type="GO" id="GO:0006950">
    <property type="term" value="P:response to stress"/>
    <property type="evidence" value="ECO:0007669"/>
    <property type="project" value="TreeGrafter"/>
</dbReference>
<dbReference type="STRING" id="1415166.NONO_c22740"/>
<dbReference type="RefSeq" id="WP_025348553.1">
    <property type="nucleotide sequence ID" value="NZ_CP006850.1"/>
</dbReference>